<dbReference type="InterPro" id="IPR003325">
    <property type="entry name" value="TerD"/>
</dbReference>
<accession>C9LVE3</accession>
<evidence type="ECO:0000313" key="3">
    <source>
        <dbReference type="EMBL" id="EEX77106.1"/>
    </source>
</evidence>
<dbReference type="RefSeq" id="WP_006192734.1">
    <property type="nucleotide sequence ID" value="NC_015437.1"/>
</dbReference>
<name>C9LVE3_SELS3</name>
<keyword evidence="5" id="KW-1185">Reference proteome</keyword>
<evidence type="ECO:0000313" key="4">
    <source>
        <dbReference type="Proteomes" id="UP000003505"/>
    </source>
</evidence>
<dbReference type="AlphaFoldDB" id="C9LVE3"/>
<gene>
    <name evidence="2" type="ordered locus">Selsp_0100</name>
    <name evidence="3" type="ORF">SELSPUOL_01436</name>
</gene>
<evidence type="ECO:0000313" key="5">
    <source>
        <dbReference type="Proteomes" id="UP000011124"/>
    </source>
</evidence>
<dbReference type="OrthoDB" id="2079357at2"/>
<dbReference type="Pfam" id="PF02342">
    <property type="entry name" value="TerD"/>
    <property type="match status" value="1"/>
</dbReference>
<dbReference type="KEGG" id="ssg:Selsp_0100"/>
<dbReference type="InterPro" id="IPR051324">
    <property type="entry name" value="Stress/Tellurium_Resist"/>
</dbReference>
<dbReference type="CDD" id="cd06974">
    <property type="entry name" value="TerD_like"/>
    <property type="match status" value="1"/>
</dbReference>
<protein>
    <submittedName>
        <fullName evidence="2 3">Stress protein</fullName>
    </submittedName>
</protein>
<dbReference type="STRING" id="546271.Selsp_0100"/>
<reference evidence="2 5" key="2">
    <citation type="submission" date="2011-04" db="EMBL/GenBank/DDBJ databases">
        <title>The complete genome of Selenomonas sputigena DSM 20758.</title>
        <authorList>
            <consortium name="US DOE Joint Genome Institute (JGI-PGF)"/>
            <person name="Lucas S."/>
            <person name="Copeland A."/>
            <person name="Lapidus A."/>
            <person name="Bruce D."/>
            <person name="Goodwin L."/>
            <person name="Pitluck S."/>
            <person name="Peters L."/>
            <person name="Kyrpides N."/>
            <person name="Mavromatis K."/>
            <person name="Ivanova N."/>
            <person name="Ovchinnikova G."/>
            <person name="Teshima H."/>
            <person name="Detter J.C."/>
            <person name="Tapia R."/>
            <person name="Han C."/>
            <person name="Land M."/>
            <person name="Hauser L."/>
            <person name="Markowitz V."/>
            <person name="Cheng J.-F."/>
            <person name="Hugenholtz P."/>
            <person name="Woyke T."/>
            <person name="Wu D."/>
            <person name="Gronow S."/>
            <person name="Wellnitz S."/>
            <person name="Schneider S."/>
            <person name="Klenk H.-P."/>
            <person name="Eisen J.A."/>
        </authorList>
    </citation>
    <scope>NUCLEOTIDE SEQUENCE [LARGE SCALE GENOMIC DNA]</scope>
    <source>
        <strain evidence="2">ATCC 35185</strain>
        <strain evidence="5">ATCC 35185 / DSM 20758 / VPI D19B-28</strain>
    </source>
</reference>
<dbReference type="EMBL" id="CP002637">
    <property type="protein sequence ID" value="AEB99079.1"/>
    <property type="molecule type" value="Genomic_DNA"/>
</dbReference>
<dbReference type="Gene3D" id="2.60.60.30">
    <property type="entry name" value="sav2460 like domains"/>
    <property type="match status" value="1"/>
</dbReference>
<organism evidence="3 4">
    <name type="scientific">Selenomonas sputigena (strain ATCC 35185 / DSM 20758 / CCUG 44933 / VPI D19B-28)</name>
    <dbReference type="NCBI Taxonomy" id="546271"/>
    <lineage>
        <taxon>Bacteria</taxon>
        <taxon>Bacillati</taxon>
        <taxon>Bacillota</taxon>
        <taxon>Negativicutes</taxon>
        <taxon>Selenomonadales</taxon>
        <taxon>Selenomonadaceae</taxon>
        <taxon>Selenomonas</taxon>
    </lineage>
</organism>
<dbReference type="Proteomes" id="UP000003505">
    <property type="component" value="Unassembled WGS sequence"/>
</dbReference>
<sequence>MEREQARGESAMSTAGGSLAALPKFIDLGAFAPECENSFAVAASPEAEVRVTAEIADARVSPEVLPAGAGGFLLTLPAVRAGSVVYGALSMRSASEERRIFIAGEARAGAPERRARSPEPPLPQLVRGERLRLAGSEKLAFRYEDEGREPGVEVDAYVFRLYAGGRVHGDEDLIFFGNARADDDSIEVNAAGGVGASVDVAKVGAAVERLVLCFSVYDDGTGRDFSHVRAPRLTLAEDGVPKYSFYLDGLRREKTVNAVEIYRHRGAWKLKLVGAGYEAGLARLCEDYGLSVE</sequence>
<reference evidence="3 4" key="1">
    <citation type="submission" date="2009-09" db="EMBL/GenBank/DDBJ databases">
        <authorList>
            <person name="Weinstock G."/>
            <person name="Sodergren E."/>
            <person name="Clifton S."/>
            <person name="Fulton L."/>
            <person name="Fulton B."/>
            <person name="Courtney L."/>
            <person name="Fronick C."/>
            <person name="Harrison M."/>
            <person name="Strong C."/>
            <person name="Farmer C."/>
            <person name="Delahaunty K."/>
            <person name="Markovic C."/>
            <person name="Hall O."/>
            <person name="Minx P."/>
            <person name="Tomlinson C."/>
            <person name="Mitreva M."/>
            <person name="Nelson J."/>
            <person name="Hou S."/>
            <person name="Wollam A."/>
            <person name="Pepin K.H."/>
            <person name="Johnson M."/>
            <person name="Bhonagiri V."/>
            <person name="Nash W.E."/>
            <person name="Warren W."/>
            <person name="Chinwalla A."/>
            <person name="Mardis E.R."/>
            <person name="Wilson R.K."/>
        </authorList>
    </citation>
    <scope>NUCLEOTIDE SEQUENCE [LARGE SCALE GENOMIC DNA]</scope>
    <source>
        <strain evidence="3">ATCC 35185</strain>
        <strain evidence="4">ATCC 35185 / DSM 20758 / VPI D19B-28</strain>
    </source>
</reference>
<evidence type="ECO:0000259" key="1">
    <source>
        <dbReference type="Pfam" id="PF02342"/>
    </source>
</evidence>
<dbReference type="eggNOG" id="COG2310">
    <property type="taxonomic scope" value="Bacteria"/>
</dbReference>
<dbReference type="Proteomes" id="UP000011124">
    <property type="component" value="Chromosome"/>
</dbReference>
<feature type="domain" description="TerD" evidence="1">
    <location>
        <begin position="148"/>
        <end position="288"/>
    </location>
</feature>
<evidence type="ECO:0000313" key="2">
    <source>
        <dbReference type="EMBL" id="AEB99079.1"/>
    </source>
</evidence>
<dbReference type="HOGENOM" id="CLU_949612_0_0_9"/>
<dbReference type="PANTHER" id="PTHR32097">
    <property type="entry name" value="CAMP-BINDING PROTEIN 1-RELATED"/>
    <property type="match status" value="1"/>
</dbReference>
<proteinExistence type="predicted"/>
<dbReference type="EMBL" id="ACKP02000027">
    <property type="protein sequence ID" value="EEX77106.1"/>
    <property type="molecule type" value="Genomic_DNA"/>
</dbReference>
<dbReference type="PANTHER" id="PTHR32097:SF17">
    <property type="entry name" value="CAMP-BINDING PROTEIN 1-RELATED"/>
    <property type="match status" value="1"/>
</dbReference>